<organism evidence="3 4">
    <name type="scientific">Hyella patelloides LEGE 07179</name>
    <dbReference type="NCBI Taxonomy" id="945734"/>
    <lineage>
        <taxon>Bacteria</taxon>
        <taxon>Bacillati</taxon>
        <taxon>Cyanobacteriota</taxon>
        <taxon>Cyanophyceae</taxon>
        <taxon>Pleurocapsales</taxon>
        <taxon>Hyellaceae</taxon>
        <taxon>Hyella</taxon>
    </lineage>
</organism>
<comment type="similarity">
    <text evidence="1 2">Belongs to the BolA/IbaG family.</text>
</comment>
<protein>
    <submittedName>
        <fullName evidence="3">Uncharacterized protein</fullName>
    </submittedName>
</protein>
<sequence length="81" mass="9164">MITPQQVETMIRAKFPDAEVKVAGDGEHFEAIIVSDEFVDKNRVKQHQMVYAAVNEAMDSNVIHALSLKTYTPETWQTVSQ</sequence>
<dbReference type="PIRSF" id="PIRSF003113">
    <property type="entry name" value="BolA"/>
    <property type="match status" value="1"/>
</dbReference>
<dbReference type="OrthoDB" id="9796738at2"/>
<dbReference type="Gene3D" id="3.30.300.90">
    <property type="entry name" value="BolA-like"/>
    <property type="match status" value="1"/>
</dbReference>
<dbReference type="InterPro" id="IPR050961">
    <property type="entry name" value="BolA/IbaG_stress_morph_reg"/>
</dbReference>
<dbReference type="Proteomes" id="UP000320055">
    <property type="component" value="Unassembled WGS sequence"/>
</dbReference>
<dbReference type="Pfam" id="PF01722">
    <property type="entry name" value="BolA"/>
    <property type="match status" value="1"/>
</dbReference>
<dbReference type="InterPro" id="IPR002634">
    <property type="entry name" value="BolA"/>
</dbReference>
<dbReference type="PANTHER" id="PTHR46229:SF2">
    <property type="entry name" value="BOLA-LIKE PROTEIN 1"/>
    <property type="match status" value="1"/>
</dbReference>
<dbReference type="EMBL" id="CAACVJ010000612">
    <property type="protein sequence ID" value="VEP17847.1"/>
    <property type="molecule type" value="Genomic_DNA"/>
</dbReference>
<dbReference type="SUPFAM" id="SSF82657">
    <property type="entry name" value="BolA-like"/>
    <property type="match status" value="1"/>
</dbReference>
<accession>A0A563W2J4</accession>
<evidence type="ECO:0000256" key="2">
    <source>
        <dbReference type="RuleBase" id="RU003860"/>
    </source>
</evidence>
<evidence type="ECO:0000313" key="3">
    <source>
        <dbReference type="EMBL" id="VEP17847.1"/>
    </source>
</evidence>
<dbReference type="AlphaFoldDB" id="A0A563W2J4"/>
<name>A0A563W2J4_9CYAN</name>
<keyword evidence="4" id="KW-1185">Reference proteome</keyword>
<gene>
    <name evidence="3" type="ORF">H1P_650013</name>
</gene>
<dbReference type="PANTHER" id="PTHR46229">
    <property type="entry name" value="BOLA TRANSCRIPTION REGULATOR"/>
    <property type="match status" value="1"/>
</dbReference>
<dbReference type="RefSeq" id="WP_144867254.1">
    <property type="nucleotide sequence ID" value="NZ_LR213824.1"/>
</dbReference>
<dbReference type="InterPro" id="IPR036065">
    <property type="entry name" value="BolA-like_sf"/>
</dbReference>
<evidence type="ECO:0000313" key="4">
    <source>
        <dbReference type="Proteomes" id="UP000320055"/>
    </source>
</evidence>
<evidence type="ECO:0000256" key="1">
    <source>
        <dbReference type="ARBA" id="ARBA00005578"/>
    </source>
</evidence>
<proteinExistence type="inferred from homology"/>
<reference evidence="3 4" key="1">
    <citation type="submission" date="2019-01" db="EMBL/GenBank/DDBJ databases">
        <authorList>
            <person name="Brito A."/>
        </authorList>
    </citation>
    <scope>NUCLEOTIDE SEQUENCE [LARGE SCALE GENOMIC DNA]</scope>
    <source>
        <strain evidence="3">1</strain>
    </source>
</reference>